<evidence type="ECO:0000313" key="2">
    <source>
        <dbReference type="EMBL" id="RYC52314.1"/>
    </source>
</evidence>
<keyword evidence="3" id="KW-1185">Reference proteome</keyword>
<gene>
    <name evidence="2" type="ORF">DN53_10555</name>
</gene>
<feature type="domain" description="3-keto-alpha-glucoside-1,2-lyase/3-keto-2-hydroxy-glucal hydratase" evidence="1">
    <location>
        <begin position="263"/>
        <end position="470"/>
    </location>
</feature>
<dbReference type="InterPro" id="IPR010496">
    <property type="entry name" value="AL/BT2_dom"/>
</dbReference>
<reference evidence="2 3" key="1">
    <citation type="submission" date="2014-04" db="EMBL/GenBank/DDBJ databases">
        <title>Whole genome of Muricauda olearia.</title>
        <authorList>
            <person name="Zhang X.-H."/>
            <person name="Tang K."/>
        </authorList>
    </citation>
    <scope>NUCLEOTIDE SEQUENCE [LARGE SCALE GENOMIC DNA]</scope>
    <source>
        <strain evidence="2 3">Th120</strain>
    </source>
</reference>
<dbReference type="AlphaFoldDB" id="A0A444VNC3"/>
<dbReference type="GO" id="GO:0016787">
    <property type="term" value="F:hydrolase activity"/>
    <property type="evidence" value="ECO:0007669"/>
    <property type="project" value="InterPro"/>
</dbReference>
<dbReference type="Pfam" id="PF06439">
    <property type="entry name" value="3keto-disac_hyd"/>
    <property type="match status" value="2"/>
</dbReference>
<evidence type="ECO:0000259" key="1">
    <source>
        <dbReference type="Pfam" id="PF06439"/>
    </source>
</evidence>
<comment type="caution">
    <text evidence="2">The sequence shown here is derived from an EMBL/GenBank/DDBJ whole genome shotgun (WGS) entry which is preliminary data.</text>
</comment>
<proteinExistence type="predicted"/>
<name>A0A444VNC3_9FLAO</name>
<sequence>MYKKEKMNHLNSRKVKNSQKILSRITVLLTLALMASCNQKPKDDTPWVPLFDGENLEGWTVKGGTAEYSVENGAVVGTTKHNTPNTFLTTDALYGDFILELDYLVDSTMNSGIQIRSNSIPEYQNGRVHGYQIEIDPSDRAWSAGIYDEGRRGWLNPLTENEAAQKAFKQNEWNHYRIEAIGDTLKTWINGVPAAHLIDDATATGFIALQVHSIGENQKAGTEIQWKNIRIVTENPEKYATESPIPPIITKNQLIAEDKKSNWEMLWDGETTNGWRGAKLDHFPEKGWIIENGELTVLSTGGGESEAGGDIVTEKQYDNFELKLEFKITEGANSGIKYYVNTDLNKGEGSSIGLEFQILDDARHPDAKLGNHEGSRTLASLYDLIQADPNKYVKPIGEWNTALIKSNNNHVEHWLNGMKVLEYERKSDAYRKLVSESKYVTWPQFGEAGKGNILLQDHGDRVSFRNIKIRQL</sequence>
<dbReference type="Proteomes" id="UP000290261">
    <property type="component" value="Unassembled WGS sequence"/>
</dbReference>
<protein>
    <recommendedName>
        <fullName evidence="1">3-keto-alpha-glucoside-1,2-lyase/3-keto-2-hydroxy-glucal hydratase domain-containing protein</fullName>
    </recommendedName>
</protein>
<accession>A0A444VNC3</accession>
<evidence type="ECO:0000313" key="3">
    <source>
        <dbReference type="Proteomes" id="UP000290261"/>
    </source>
</evidence>
<dbReference type="EMBL" id="JJMP01000003">
    <property type="protein sequence ID" value="RYC52314.1"/>
    <property type="molecule type" value="Genomic_DNA"/>
</dbReference>
<dbReference type="Gene3D" id="2.60.120.560">
    <property type="entry name" value="Exo-inulinase, domain 1"/>
    <property type="match status" value="2"/>
</dbReference>
<feature type="domain" description="3-keto-alpha-glucoside-1,2-lyase/3-keto-2-hydroxy-glucal hydratase" evidence="1">
    <location>
        <begin position="47"/>
        <end position="231"/>
    </location>
</feature>
<organism evidence="2 3">
    <name type="scientific">Flagellimonas olearia</name>
    <dbReference type="NCBI Taxonomy" id="552546"/>
    <lineage>
        <taxon>Bacteria</taxon>
        <taxon>Pseudomonadati</taxon>
        <taxon>Bacteroidota</taxon>
        <taxon>Flavobacteriia</taxon>
        <taxon>Flavobacteriales</taxon>
        <taxon>Flavobacteriaceae</taxon>
        <taxon>Flagellimonas</taxon>
    </lineage>
</organism>